<gene>
    <name evidence="2" type="ORF">ACFYXQ_45505</name>
</gene>
<evidence type="ECO:0000313" key="2">
    <source>
        <dbReference type="EMBL" id="MFF3575018.1"/>
    </source>
</evidence>
<keyword evidence="3" id="KW-1185">Reference proteome</keyword>
<dbReference type="InterPro" id="IPR054241">
    <property type="entry name" value="DUF6968"/>
</dbReference>
<proteinExistence type="predicted"/>
<comment type="caution">
    <text evidence="2">The sequence shown here is derived from an EMBL/GenBank/DDBJ whole genome shotgun (WGS) entry which is preliminary data.</text>
</comment>
<protein>
    <submittedName>
        <fullName evidence="2">DUF6968 family protein</fullName>
    </submittedName>
</protein>
<accession>A0ABW6SHJ5</accession>
<dbReference type="Pfam" id="PF22302">
    <property type="entry name" value="DUF6968"/>
    <property type="match status" value="1"/>
</dbReference>
<dbReference type="EMBL" id="JBIAQY010000035">
    <property type="protein sequence ID" value="MFF3575018.1"/>
    <property type="molecule type" value="Genomic_DNA"/>
</dbReference>
<dbReference type="Proteomes" id="UP001601992">
    <property type="component" value="Unassembled WGS sequence"/>
</dbReference>
<evidence type="ECO:0000259" key="1">
    <source>
        <dbReference type="Pfam" id="PF22302"/>
    </source>
</evidence>
<reference evidence="2 3" key="1">
    <citation type="submission" date="2024-10" db="EMBL/GenBank/DDBJ databases">
        <title>The Natural Products Discovery Center: Release of the First 8490 Sequenced Strains for Exploring Actinobacteria Biosynthetic Diversity.</title>
        <authorList>
            <person name="Kalkreuter E."/>
            <person name="Kautsar S.A."/>
            <person name="Yang D."/>
            <person name="Bader C.D."/>
            <person name="Teijaro C.N."/>
            <person name="Fluegel L."/>
            <person name="Davis C.M."/>
            <person name="Simpson J.R."/>
            <person name="Lauterbach L."/>
            <person name="Steele A.D."/>
            <person name="Gui C."/>
            <person name="Meng S."/>
            <person name="Li G."/>
            <person name="Viehrig K."/>
            <person name="Ye F."/>
            <person name="Su P."/>
            <person name="Kiefer A.F."/>
            <person name="Nichols A."/>
            <person name="Cepeda A.J."/>
            <person name="Yan W."/>
            <person name="Fan B."/>
            <person name="Jiang Y."/>
            <person name="Adhikari A."/>
            <person name="Zheng C.-J."/>
            <person name="Schuster L."/>
            <person name="Cowan T.M."/>
            <person name="Smanski M.J."/>
            <person name="Chevrette M.G."/>
            <person name="De Carvalho L.P.S."/>
            <person name="Shen B."/>
        </authorList>
    </citation>
    <scope>NUCLEOTIDE SEQUENCE [LARGE SCALE GENOMIC DNA]</scope>
    <source>
        <strain evidence="2 3">NPDC002593</strain>
    </source>
</reference>
<organism evidence="2 3">
    <name type="scientific">Nocardia jiangxiensis</name>
    <dbReference type="NCBI Taxonomy" id="282685"/>
    <lineage>
        <taxon>Bacteria</taxon>
        <taxon>Bacillati</taxon>
        <taxon>Actinomycetota</taxon>
        <taxon>Actinomycetes</taxon>
        <taxon>Mycobacteriales</taxon>
        <taxon>Nocardiaceae</taxon>
        <taxon>Nocardia</taxon>
    </lineage>
</organism>
<name>A0ABW6SHJ5_9NOCA</name>
<dbReference type="RefSeq" id="WP_387407043.1">
    <property type="nucleotide sequence ID" value="NZ_JBIAQY010000035.1"/>
</dbReference>
<evidence type="ECO:0000313" key="3">
    <source>
        <dbReference type="Proteomes" id="UP001601992"/>
    </source>
</evidence>
<sequence>MTADEMSLNNYGEFGEPIARRELNLKATGAPVLVDLAAPRMHALGWVCPYRITGIGDEPITGSMAGVDSMQALQNGMMILDAMLQSTGAAVTFDGGDPGLKITLG</sequence>
<feature type="domain" description="DUF6968" evidence="1">
    <location>
        <begin position="19"/>
        <end position="87"/>
    </location>
</feature>